<evidence type="ECO:0000313" key="8">
    <source>
        <dbReference type="EMBL" id="KAF6053077.1"/>
    </source>
</evidence>
<evidence type="ECO:0008006" key="10">
    <source>
        <dbReference type="Google" id="ProtNLM"/>
    </source>
</evidence>
<feature type="region of interest" description="Disordered" evidence="5">
    <location>
        <begin position="442"/>
        <end position="485"/>
    </location>
</feature>
<feature type="region of interest" description="Disordered" evidence="5">
    <location>
        <begin position="132"/>
        <end position="195"/>
    </location>
</feature>
<evidence type="ECO:0000256" key="3">
    <source>
        <dbReference type="ARBA" id="ARBA00022490"/>
    </source>
</evidence>
<feature type="compositionally biased region" description="Basic residues" evidence="5">
    <location>
        <begin position="473"/>
        <end position="483"/>
    </location>
</feature>
<evidence type="ECO:0000256" key="2">
    <source>
        <dbReference type="ARBA" id="ARBA00008318"/>
    </source>
</evidence>
<evidence type="ECO:0000259" key="6">
    <source>
        <dbReference type="Pfam" id="PF05670"/>
    </source>
</evidence>
<dbReference type="GO" id="GO:1990112">
    <property type="term" value="C:RQC complex"/>
    <property type="evidence" value="ECO:0007669"/>
    <property type="project" value="TreeGrafter"/>
</dbReference>
<keyword evidence="3" id="KW-0963">Cytoplasm</keyword>
<feature type="region of interest" description="Disordered" evidence="5">
    <location>
        <begin position="501"/>
        <end position="537"/>
    </location>
</feature>
<dbReference type="Pfam" id="PF05670">
    <property type="entry name" value="NFACT-R_1"/>
    <property type="match status" value="1"/>
</dbReference>
<dbReference type="GO" id="GO:0005737">
    <property type="term" value="C:cytoplasm"/>
    <property type="evidence" value="ECO:0007669"/>
    <property type="project" value="UniProtKB-SubCell"/>
</dbReference>
<evidence type="ECO:0000259" key="7">
    <source>
        <dbReference type="Pfam" id="PF11923"/>
    </source>
</evidence>
<evidence type="ECO:0000313" key="9">
    <source>
        <dbReference type="Proteomes" id="UP000590412"/>
    </source>
</evidence>
<comment type="similarity">
    <text evidence="2">Belongs to the NEMF family.</text>
</comment>
<evidence type="ECO:0000256" key="1">
    <source>
        <dbReference type="ARBA" id="ARBA00004496"/>
    </source>
</evidence>
<evidence type="ECO:0000256" key="4">
    <source>
        <dbReference type="ARBA" id="ARBA00023054"/>
    </source>
</evidence>
<dbReference type="Pfam" id="PF11923">
    <property type="entry name" value="NFACT-C"/>
    <property type="match status" value="1"/>
</dbReference>
<feature type="compositionally biased region" description="Acidic residues" evidence="5">
    <location>
        <begin position="139"/>
        <end position="165"/>
    </location>
</feature>
<dbReference type="EMBL" id="JABWAB010000004">
    <property type="protein sequence ID" value="KAF6053077.1"/>
    <property type="molecule type" value="Genomic_DNA"/>
</dbReference>
<dbReference type="GO" id="GO:0043023">
    <property type="term" value="F:ribosomal large subunit binding"/>
    <property type="evidence" value="ECO:0007669"/>
    <property type="project" value="TreeGrafter"/>
</dbReference>
<comment type="caution">
    <text evidence="8">The sequence shown here is derived from an EMBL/GenBank/DDBJ whole genome shotgun (WGS) entry which is preliminary data.</text>
</comment>
<feature type="compositionally biased region" description="Basic and acidic residues" evidence="5">
    <location>
        <begin position="442"/>
        <end position="465"/>
    </location>
</feature>
<keyword evidence="4" id="KW-0175">Coiled coil</keyword>
<feature type="compositionally biased region" description="Basic and acidic residues" evidence="5">
    <location>
        <begin position="505"/>
        <end position="516"/>
    </location>
</feature>
<feature type="compositionally biased region" description="Basic and acidic residues" evidence="5">
    <location>
        <begin position="166"/>
        <end position="176"/>
    </location>
</feature>
<dbReference type="Proteomes" id="UP000590412">
    <property type="component" value="Unassembled WGS sequence"/>
</dbReference>
<feature type="compositionally biased region" description="Polar residues" evidence="5">
    <location>
        <begin position="177"/>
        <end position="195"/>
    </location>
</feature>
<gene>
    <name evidence="8" type="ORF">FOB60_003333</name>
</gene>
<name>A0A8X7NL09_CANPA</name>
<dbReference type="PANTHER" id="PTHR15239">
    <property type="entry name" value="NUCLEAR EXPORT MEDIATOR FACTOR NEMF"/>
    <property type="match status" value="1"/>
</dbReference>
<feature type="domain" description="NFACT protein C-terminal" evidence="7">
    <location>
        <begin position="558"/>
        <end position="655"/>
    </location>
</feature>
<organism evidence="8 9">
    <name type="scientific">Candida parapsilosis</name>
    <name type="common">Yeast</name>
    <dbReference type="NCBI Taxonomy" id="5480"/>
    <lineage>
        <taxon>Eukaryota</taxon>
        <taxon>Fungi</taxon>
        <taxon>Dikarya</taxon>
        <taxon>Ascomycota</taxon>
        <taxon>Saccharomycotina</taxon>
        <taxon>Pichiomycetes</taxon>
        <taxon>Debaryomycetaceae</taxon>
        <taxon>Candida/Lodderomyces clade</taxon>
        <taxon>Candida</taxon>
    </lineage>
</organism>
<dbReference type="InterPro" id="IPR021846">
    <property type="entry name" value="NFACT-C"/>
</dbReference>
<accession>A0A8X7NL09</accession>
<dbReference type="GO" id="GO:1990116">
    <property type="term" value="P:ribosome-associated ubiquitin-dependent protein catabolic process"/>
    <property type="evidence" value="ECO:0007669"/>
    <property type="project" value="TreeGrafter"/>
</dbReference>
<dbReference type="PANTHER" id="PTHR15239:SF6">
    <property type="entry name" value="RIBOSOME QUALITY CONTROL COMPLEX SUBUNIT NEMF"/>
    <property type="match status" value="1"/>
</dbReference>
<feature type="domain" description="NFACT RNA-binding" evidence="6">
    <location>
        <begin position="272"/>
        <end position="379"/>
    </location>
</feature>
<feature type="compositionally biased region" description="Basic and acidic residues" evidence="5">
    <location>
        <begin position="525"/>
        <end position="537"/>
    </location>
</feature>
<dbReference type="GO" id="GO:0072344">
    <property type="term" value="P:rescue of stalled ribosome"/>
    <property type="evidence" value="ECO:0007669"/>
    <property type="project" value="TreeGrafter"/>
</dbReference>
<dbReference type="InterPro" id="IPR051608">
    <property type="entry name" value="RQC_Subunit_NEMF"/>
</dbReference>
<dbReference type="GO" id="GO:0000049">
    <property type="term" value="F:tRNA binding"/>
    <property type="evidence" value="ECO:0007669"/>
    <property type="project" value="TreeGrafter"/>
</dbReference>
<evidence type="ECO:0000256" key="5">
    <source>
        <dbReference type="SAM" id="MobiDB-lite"/>
    </source>
</evidence>
<reference evidence="8" key="1">
    <citation type="submission" date="2020-03" db="EMBL/GenBank/DDBJ databases">
        <title>FDA dAtabase for Regulatory Grade micrObial Sequences (FDA-ARGOS): Supporting development and validation of Infectious Disease Dx tests.</title>
        <authorList>
            <person name="Campos J."/>
            <person name="Goldberg B."/>
            <person name="Tallon L."/>
            <person name="Sadzewicz L."/>
            <person name="Vavikolanu K."/>
            <person name="Mehta A."/>
            <person name="Aluvathingal J."/>
            <person name="Nadendla S."/>
            <person name="Nandy P."/>
            <person name="Geyer C."/>
            <person name="Yan Y."/>
            <person name="Sichtig H."/>
        </authorList>
    </citation>
    <scope>NUCLEOTIDE SEQUENCE [LARGE SCALE GENOMIC DNA]</scope>
    <source>
        <strain evidence="8">FDAARGOS_652</strain>
    </source>
</reference>
<proteinExistence type="inferred from homology"/>
<dbReference type="InterPro" id="IPR008532">
    <property type="entry name" value="NFACT_RNA-bd"/>
</dbReference>
<sequence length="661" mass="74535">MSPPTDTIEKQISELNIDENSPNVIHQKKLAAERLNKAKTKRDQEIQNLKDEQATNARKGELIQLHSGLVDECRQYIKKFVDQSMDWTNMELAIGLDKKKPGSIARYFELPLQLKENRFVVRLKDPDCFDDSKGKFDVSDSDSNNESESESESGSESGSESESESDSGHDTDEKSGTRTPTNVTSQTQSPDKYTNEGVSVSIDYTLSSYANASIYFESKKAAESKQAKIEKGAEIAYKNAEKKINQDLVKNLRRENGTSSNAEREKFWFESFYWFVSSEGYLCLAGRSKSQTDLLYFKYFSDDDFLVSSEIEGSLKVFVKNPLKGESVPPTTILQAGIFAMAASQAWNGKINTAAWVLHGSEISKYNSSGALLPAGEFEYLAKKHFLPPAQLVMGFGLYFLVDEGSAEGHKIQRVQKEKEHGLVRVLDNKKRVFEKTKVTNVKTEDDVQEPVREHAHDASEKDPGIDDTSNTRGKKSKSKKNVSKYDDFDAEEKELRMKLLGIGKKKESQKEKKSSSSDTPNVKGETREETNQKHEKEVQEYLLETDAANETLSSFFDTLDFLSSKPAVGDTVLDIVPVFAPWSALQRFKYKAKIQPGLAKKGKSINEIINYFTHRRLDNNRSDPDLDWPTERELVNAVKPNDLMGVFSVNKMRLIVPKNK</sequence>
<protein>
    <recommendedName>
        <fullName evidence="10">NFACT RNA-binding domain-containing protein</fullName>
    </recommendedName>
</protein>
<comment type="subcellular location">
    <subcellularLocation>
        <location evidence="1">Cytoplasm</location>
    </subcellularLocation>
</comment>
<dbReference type="AlphaFoldDB" id="A0A8X7NL09"/>